<evidence type="ECO:0000313" key="3">
    <source>
        <dbReference type="Proteomes" id="UP000504636"/>
    </source>
</evidence>
<dbReference type="EMBL" id="MU003713">
    <property type="protein sequence ID" value="KAF2804464.1"/>
    <property type="molecule type" value="Genomic_DNA"/>
</dbReference>
<dbReference type="GeneID" id="54453691"/>
<name>A0A6A6Y924_9PEZI</name>
<evidence type="ECO:0000313" key="2">
    <source>
        <dbReference type="EMBL" id="KAF2804464.1"/>
    </source>
</evidence>
<evidence type="ECO:0000313" key="4">
    <source>
        <dbReference type="RefSeq" id="XP_033571428.1"/>
    </source>
</evidence>
<dbReference type="Proteomes" id="UP000504636">
    <property type="component" value="Unplaced"/>
</dbReference>
<reference evidence="2 4" key="1">
    <citation type="journal article" date="2020" name="Stud. Mycol.">
        <title>101 Dothideomycetes genomes: a test case for predicting lifestyles and emergence of pathogens.</title>
        <authorList>
            <person name="Haridas S."/>
            <person name="Albert R."/>
            <person name="Binder M."/>
            <person name="Bloem J."/>
            <person name="Labutti K."/>
            <person name="Salamov A."/>
            <person name="Andreopoulos B."/>
            <person name="Baker S."/>
            <person name="Barry K."/>
            <person name="Bills G."/>
            <person name="Bluhm B."/>
            <person name="Cannon C."/>
            <person name="Castanera R."/>
            <person name="Culley D."/>
            <person name="Daum C."/>
            <person name="Ezra D."/>
            <person name="Gonzalez J."/>
            <person name="Henrissat B."/>
            <person name="Kuo A."/>
            <person name="Liang C."/>
            <person name="Lipzen A."/>
            <person name="Lutzoni F."/>
            <person name="Magnuson J."/>
            <person name="Mondo S."/>
            <person name="Nolan M."/>
            <person name="Ohm R."/>
            <person name="Pangilinan J."/>
            <person name="Park H.-J."/>
            <person name="Ramirez L."/>
            <person name="Alfaro M."/>
            <person name="Sun H."/>
            <person name="Tritt A."/>
            <person name="Yoshinaga Y."/>
            <person name="Zwiers L.-H."/>
            <person name="Turgeon B."/>
            <person name="Goodwin S."/>
            <person name="Spatafora J."/>
            <person name="Crous P."/>
            <person name="Grigoriev I."/>
        </authorList>
    </citation>
    <scope>NUCLEOTIDE SEQUENCE</scope>
    <source>
        <strain evidence="2 4">CBS 304.34</strain>
    </source>
</reference>
<dbReference type="AlphaFoldDB" id="A0A6A6Y924"/>
<reference evidence="4" key="3">
    <citation type="submission" date="2025-04" db="UniProtKB">
        <authorList>
            <consortium name="RefSeq"/>
        </authorList>
    </citation>
    <scope>IDENTIFICATION</scope>
    <source>
        <strain evidence="4">CBS 304.34</strain>
    </source>
</reference>
<proteinExistence type="predicted"/>
<keyword evidence="1" id="KW-0472">Membrane</keyword>
<keyword evidence="3" id="KW-1185">Reference proteome</keyword>
<accession>A0A6A6Y924</accession>
<protein>
    <submittedName>
        <fullName evidence="2 4">Uncharacterized protein</fullName>
    </submittedName>
</protein>
<dbReference type="RefSeq" id="XP_033571428.1">
    <property type="nucleotide sequence ID" value="XM_033712798.1"/>
</dbReference>
<reference evidence="4" key="2">
    <citation type="submission" date="2020-04" db="EMBL/GenBank/DDBJ databases">
        <authorList>
            <consortium name="NCBI Genome Project"/>
        </authorList>
    </citation>
    <scope>NUCLEOTIDE SEQUENCE</scope>
    <source>
        <strain evidence="4">CBS 304.34</strain>
    </source>
</reference>
<feature type="transmembrane region" description="Helical" evidence="1">
    <location>
        <begin position="32"/>
        <end position="51"/>
    </location>
</feature>
<keyword evidence="1" id="KW-1133">Transmembrane helix</keyword>
<keyword evidence="1" id="KW-0812">Transmembrane</keyword>
<evidence type="ECO:0000256" key="1">
    <source>
        <dbReference type="SAM" id="Phobius"/>
    </source>
</evidence>
<organism evidence="2">
    <name type="scientific">Mytilinidion resinicola</name>
    <dbReference type="NCBI Taxonomy" id="574789"/>
    <lineage>
        <taxon>Eukaryota</taxon>
        <taxon>Fungi</taxon>
        <taxon>Dikarya</taxon>
        <taxon>Ascomycota</taxon>
        <taxon>Pezizomycotina</taxon>
        <taxon>Dothideomycetes</taxon>
        <taxon>Pleosporomycetidae</taxon>
        <taxon>Mytilinidiales</taxon>
        <taxon>Mytilinidiaceae</taxon>
        <taxon>Mytilinidion</taxon>
    </lineage>
</organism>
<sequence length="109" mass="12052">MFPAASAVPSEQRDRPQTVGIFLPSTRKKPGIPPVLPLCPSLIFLAASAVVSSEQQDHRRPARSFFPAPEKSLGSPFVRPWTAFSFVLQATFTCSHETSRGYVMIRRAH</sequence>
<gene>
    <name evidence="2 4" type="ORF">BDZ99DRAFT_153024</name>
</gene>